<dbReference type="Proteomes" id="UP000267448">
    <property type="component" value="Unassembled WGS sequence"/>
</dbReference>
<feature type="domain" description="Phospholipase D N-terminal" evidence="2">
    <location>
        <begin position="47"/>
        <end position="135"/>
    </location>
</feature>
<dbReference type="CDD" id="cd07389">
    <property type="entry name" value="MPP_PhoD"/>
    <property type="match status" value="1"/>
</dbReference>
<reference evidence="3 4" key="1">
    <citation type="submission" date="2018-12" db="EMBL/GenBank/DDBJ databases">
        <authorList>
            <person name="Yu L."/>
        </authorList>
    </citation>
    <scope>NUCLEOTIDE SEQUENCE [LARGE SCALE GENOMIC DNA]</scope>
    <source>
        <strain evidence="3 4">HAW-EB2</strain>
    </source>
</reference>
<dbReference type="PROSITE" id="PS51257">
    <property type="entry name" value="PROKAR_LIPOPROTEIN"/>
    <property type="match status" value="1"/>
</dbReference>
<dbReference type="Gene3D" id="2.60.40.380">
    <property type="entry name" value="Purple acid phosphatase-like, N-terminal"/>
    <property type="match status" value="1"/>
</dbReference>
<organism evidence="3 4">
    <name type="scientific">Shewanella canadensis</name>
    <dbReference type="NCBI Taxonomy" id="271096"/>
    <lineage>
        <taxon>Bacteria</taxon>
        <taxon>Pseudomonadati</taxon>
        <taxon>Pseudomonadota</taxon>
        <taxon>Gammaproteobacteria</taxon>
        <taxon>Alteromonadales</taxon>
        <taxon>Shewanellaceae</taxon>
        <taxon>Shewanella</taxon>
    </lineage>
</organism>
<dbReference type="Pfam" id="PF16655">
    <property type="entry name" value="PhoD_N"/>
    <property type="match status" value="1"/>
</dbReference>
<comment type="caution">
    <text evidence="3">The sequence shown here is derived from an EMBL/GenBank/DDBJ whole genome shotgun (WGS) entry which is preliminary data.</text>
</comment>
<dbReference type="EMBL" id="RXNU01000001">
    <property type="protein sequence ID" value="RTR40808.1"/>
    <property type="molecule type" value="Genomic_DNA"/>
</dbReference>
<dbReference type="AlphaFoldDB" id="A0A3S0KZ81"/>
<proteinExistence type="predicted"/>
<dbReference type="PANTHER" id="PTHR43606:SF2">
    <property type="entry name" value="ALKALINE PHOSPHATASE FAMILY PROTEIN (AFU_ORTHOLOGUE AFUA_5G03860)"/>
    <property type="match status" value="1"/>
</dbReference>
<dbReference type="PANTHER" id="PTHR43606">
    <property type="entry name" value="PHOSPHATASE, PUTATIVE (AFU_ORTHOLOGUE AFUA_6G08710)-RELATED"/>
    <property type="match status" value="1"/>
</dbReference>
<evidence type="ECO:0000259" key="1">
    <source>
        <dbReference type="Pfam" id="PF09423"/>
    </source>
</evidence>
<dbReference type="InterPro" id="IPR038607">
    <property type="entry name" value="PhoD-like_sf"/>
</dbReference>
<keyword evidence="4" id="KW-1185">Reference proteome</keyword>
<feature type="domain" description="PhoD-like phosphatase metallophosphatase" evidence="1">
    <location>
        <begin position="146"/>
        <end position="556"/>
    </location>
</feature>
<dbReference type="Gene3D" id="3.60.21.70">
    <property type="entry name" value="PhoD-like phosphatase"/>
    <property type="match status" value="1"/>
</dbReference>
<gene>
    <name evidence="3" type="ORF">EKG38_02535</name>
</gene>
<dbReference type="InterPro" id="IPR052900">
    <property type="entry name" value="Phospholipid_Metab_Enz"/>
</dbReference>
<dbReference type="SUPFAM" id="SSF56300">
    <property type="entry name" value="Metallo-dependent phosphatases"/>
    <property type="match status" value="1"/>
</dbReference>
<evidence type="ECO:0000313" key="4">
    <source>
        <dbReference type="Proteomes" id="UP000267448"/>
    </source>
</evidence>
<accession>A0A3S0KZ81</accession>
<name>A0A3S0KZ81_9GAMM</name>
<dbReference type="InterPro" id="IPR029052">
    <property type="entry name" value="Metallo-depent_PP-like"/>
</dbReference>
<protein>
    <submittedName>
        <fullName evidence="3">Alkaline phosphatase</fullName>
    </submittedName>
</protein>
<dbReference type="InterPro" id="IPR032093">
    <property type="entry name" value="PhoD_N"/>
</dbReference>
<evidence type="ECO:0000259" key="2">
    <source>
        <dbReference type="Pfam" id="PF16655"/>
    </source>
</evidence>
<dbReference type="InterPro" id="IPR006311">
    <property type="entry name" value="TAT_signal"/>
</dbReference>
<sequence length="590" mass="64697">MKRSFSRRDFLAMSAKGVGAAVVSYGLMGCSSSDDDDTSVSAVSFVHGIASGDPSQSAIILWTRVMPEVEGEVKVGWEVATDEGFTDLVTNGETTTTAERDYTVKVDAIGLAAGSRYYYRFSSGGVVTETGMTRTLPQGAVDSVKLAVMSCANFPAGHFNAYELAAQQEELDAVLHLGDYIYEYARGEYASENAAELGREVLPEGELFSLSDYRTRYGQYRGDGSLQKLHAKVPFITVWDDHEIANDAWSDGAENHNEGEGDFADRKAGALQAYFEWLPIRPWREGNHEEIYRSFSFGDLVDLHMLDTRVLARDKPLDYVDYIDPATQAMDSARFMSDVTSSDRSMLGQEQLQWLQGSLLTATGKWQLLGQQVLMGKMLLPAAIAMQKLSIAEFAELGAIAQLAARAQASDPTLTASEYSFLIGNQHKLTPEAMALLQMPNVPYNLDAWDGYAYEREVILATAKSKALNLVVIAGDTHNAWANELTDAAGDAVAVEFATSSVSSPGLEFYLGIPEDQQEVTEAGITQMVDGLKYTNLRDRGFMVLTFTAEEVRSDWHYVDTILSTEFGEDMDKQFSAVSQIGSPQIMPVS</sequence>
<dbReference type="OrthoDB" id="327733at2"/>
<dbReference type="InterPro" id="IPR018946">
    <property type="entry name" value="PhoD-like_MPP"/>
</dbReference>
<dbReference type="PROSITE" id="PS51318">
    <property type="entry name" value="TAT"/>
    <property type="match status" value="1"/>
</dbReference>
<dbReference type="RefSeq" id="WP_126518351.1">
    <property type="nucleotide sequence ID" value="NZ_RXNU01000001.1"/>
</dbReference>
<dbReference type="Pfam" id="PF09423">
    <property type="entry name" value="PhoD"/>
    <property type="match status" value="1"/>
</dbReference>
<evidence type="ECO:0000313" key="3">
    <source>
        <dbReference type="EMBL" id="RTR40808.1"/>
    </source>
</evidence>